<organism evidence="2 3">
    <name type="scientific">Parelaphostrongylus tenuis</name>
    <name type="common">Meningeal worm</name>
    <dbReference type="NCBI Taxonomy" id="148309"/>
    <lineage>
        <taxon>Eukaryota</taxon>
        <taxon>Metazoa</taxon>
        <taxon>Ecdysozoa</taxon>
        <taxon>Nematoda</taxon>
        <taxon>Chromadorea</taxon>
        <taxon>Rhabditida</taxon>
        <taxon>Rhabditina</taxon>
        <taxon>Rhabditomorpha</taxon>
        <taxon>Strongyloidea</taxon>
        <taxon>Metastrongylidae</taxon>
        <taxon>Parelaphostrongylus</taxon>
    </lineage>
</organism>
<feature type="transmembrane region" description="Helical" evidence="1">
    <location>
        <begin position="196"/>
        <end position="214"/>
    </location>
</feature>
<gene>
    <name evidence="2" type="ORF">KIN20_035730</name>
</gene>
<comment type="caution">
    <text evidence="2">The sequence shown here is derived from an EMBL/GenBank/DDBJ whole genome shotgun (WGS) entry which is preliminary data.</text>
</comment>
<keyword evidence="1" id="KW-0472">Membrane</keyword>
<reference evidence="2" key="1">
    <citation type="submission" date="2021-06" db="EMBL/GenBank/DDBJ databases">
        <title>Parelaphostrongylus tenuis whole genome reference sequence.</title>
        <authorList>
            <person name="Garwood T.J."/>
            <person name="Larsen P.A."/>
            <person name="Fountain-Jones N.M."/>
            <person name="Garbe J.R."/>
            <person name="Macchietto M.G."/>
            <person name="Kania S.A."/>
            <person name="Gerhold R.W."/>
            <person name="Richards J.E."/>
            <person name="Wolf T.M."/>
        </authorList>
    </citation>
    <scope>NUCLEOTIDE SEQUENCE</scope>
    <source>
        <strain evidence="2">MNPRO001-30</strain>
        <tissue evidence="2">Meninges</tissue>
    </source>
</reference>
<evidence type="ECO:0000313" key="2">
    <source>
        <dbReference type="EMBL" id="KAJ1373355.1"/>
    </source>
</evidence>
<proteinExistence type="predicted"/>
<keyword evidence="3" id="KW-1185">Reference proteome</keyword>
<evidence type="ECO:0000256" key="1">
    <source>
        <dbReference type="SAM" id="Phobius"/>
    </source>
</evidence>
<accession>A0AAD5WKS4</accession>
<evidence type="ECO:0000313" key="3">
    <source>
        <dbReference type="Proteomes" id="UP001196413"/>
    </source>
</evidence>
<dbReference type="EMBL" id="JAHQIW010007266">
    <property type="protein sequence ID" value="KAJ1373355.1"/>
    <property type="molecule type" value="Genomic_DNA"/>
</dbReference>
<dbReference type="AlphaFoldDB" id="A0AAD5WKS4"/>
<protein>
    <submittedName>
        <fullName evidence="2">Uncharacterized protein</fullName>
    </submittedName>
</protein>
<keyword evidence="1" id="KW-1133">Transmembrane helix</keyword>
<name>A0AAD5WKS4_PARTN</name>
<keyword evidence="1" id="KW-0812">Transmembrane</keyword>
<dbReference type="Proteomes" id="UP001196413">
    <property type="component" value="Unassembled WGS sequence"/>
</dbReference>
<sequence>MASLLWMSFNASARHEQYLSNQFPREFVFQMLQNWDYRIFIFGYSRSWTHILELKIFVDNNDNLIPFITKKVVVVDPILHAPIYSSAIVPASDFIHGDKTIRIRTYDGYFYRTKDFTTYFNRKCPEIGNYMIYTDYSYDEWTARDLPTPELSLVKMSRRRWLNPFRFHRRMSYPHTFHRYLRHGVFRSWVRAMPGVLLNCGLMVAILYVIEYLLHLLEKIKSRRGIDRSHSAHSF</sequence>